<gene>
    <name evidence="1" type="ORF">FGADI_12329</name>
</gene>
<keyword evidence="2" id="KW-1185">Reference proteome</keyword>
<reference evidence="1" key="2">
    <citation type="submission" date="2020-05" db="EMBL/GenBank/DDBJ databases">
        <authorList>
            <person name="Kim H.-S."/>
            <person name="Proctor R.H."/>
            <person name="Brown D.W."/>
        </authorList>
    </citation>
    <scope>NUCLEOTIDE SEQUENCE</scope>
    <source>
        <strain evidence="1">NRRL 45417</strain>
    </source>
</reference>
<name>A0A8H4SSH0_9HYPO</name>
<accession>A0A8H4SSH0</accession>
<evidence type="ECO:0000313" key="1">
    <source>
        <dbReference type="EMBL" id="KAF4944938.1"/>
    </source>
</evidence>
<dbReference type="OrthoDB" id="4457531at2759"/>
<organism evidence="1 2">
    <name type="scientific">Fusarium gaditjirri</name>
    <dbReference type="NCBI Taxonomy" id="282569"/>
    <lineage>
        <taxon>Eukaryota</taxon>
        <taxon>Fungi</taxon>
        <taxon>Dikarya</taxon>
        <taxon>Ascomycota</taxon>
        <taxon>Pezizomycotina</taxon>
        <taxon>Sordariomycetes</taxon>
        <taxon>Hypocreomycetidae</taxon>
        <taxon>Hypocreales</taxon>
        <taxon>Nectriaceae</taxon>
        <taxon>Fusarium</taxon>
        <taxon>Fusarium nisikadoi species complex</taxon>
    </lineage>
</organism>
<evidence type="ECO:0000313" key="2">
    <source>
        <dbReference type="Proteomes" id="UP000604273"/>
    </source>
</evidence>
<sequence length="343" mass="38037">MALSLPVTDIGHERFLKVPWVGGPETHEDVFADHPGQLSIELCSPFHGDYIGGKVSQKDLNRLEAIGNRKSNKALAKARDEWLVQRDAAAKAGDSPFWGPSAFQAPCATNSLAVTPLHQLIWRQSMSTSSTSETSHFSGQLGMGGNYAGCKLLHLSGYCATLWSGNIMLTATMEPLTTEARQLLREYGPEAFETMFGTHFVSGFVIGCESGYCISMQTDKRDERDEFSLIAEIHFLFWSVSVETKLAEKVETSLKMKPTITSYDTLEAIFEQSGIKDDLTADSFAESSMEIRQRIKSLKARVATAKAAEKLDRLILEIVVSPWAALKEWHEGCADWRANVHRK</sequence>
<protein>
    <submittedName>
        <fullName evidence="1">Uncharacterized protein</fullName>
    </submittedName>
</protein>
<proteinExistence type="predicted"/>
<reference evidence="1" key="1">
    <citation type="journal article" date="2020" name="BMC Genomics">
        <title>Correction to: Identification and distribution of gene clusters required for synthesis of sphingolipid metabolism inhibitors in diverse species of the filamentous fungus Fusarium.</title>
        <authorList>
            <person name="Kim H.S."/>
            <person name="Lohmar J.M."/>
            <person name="Busman M."/>
            <person name="Brown D.W."/>
            <person name="Naumann T.A."/>
            <person name="Divon H.H."/>
            <person name="Lysoe E."/>
            <person name="Uhlig S."/>
            <person name="Proctor R.H."/>
        </authorList>
    </citation>
    <scope>NUCLEOTIDE SEQUENCE</scope>
    <source>
        <strain evidence="1">NRRL 45417</strain>
    </source>
</reference>
<dbReference type="Proteomes" id="UP000604273">
    <property type="component" value="Unassembled WGS sequence"/>
</dbReference>
<dbReference type="AlphaFoldDB" id="A0A8H4SSH0"/>
<comment type="caution">
    <text evidence="1">The sequence shown here is derived from an EMBL/GenBank/DDBJ whole genome shotgun (WGS) entry which is preliminary data.</text>
</comment>
<dbReference type="EMBL" id="JABFAI010000391">
    <property type="protein sequence ID" value="KAF4944938.1"/>
    <property type="molecule type" value="Genomic_DNA"/>
</dbReference>